<evidence type="ECO:0000256" key="5">
    <source>
        <dbReference type="ARBA" id="ARBA00023136"/>
    </source>
</evidence>
<dbReference type="EMBL" id="VLLC01000001">
    <property type="protein sequence ID" value="TWI77294.1"/>
    <property type="molecule type" value="Genomic_DNA"/>
</dbReference>
<evidence type="ECO:0000313" key="7">
    <source>
        <dbReference type="Proteomes" id="UP000318307"/>
    </source>
</evidence>
<organism evidence="6 7">
    <name type="scientific">Desulfobotulus alkaliphilus</name>
    <dbReference type="NCBI Taxonomy" id="622671"/>
    <lineage>
        <taxon>Bacteria</taxon>
        <taxon>Pseudomonadati</taxon>
        <taxon>Thermodesulfobacteriota</taxon>
        <taxon>Desulfobacteria</taxon>
        <taxon>Desulfobacterales</taxon>
        <taxon>Desulfobacteraceae</taxon>
        <taxon>Desulfobotulus</taxon>
    </lineage>
</organism>
<keyword evidence="3" id="KW-0812">Transmembrane</keyword>
<evidence type="ECO:0000256" key="4">
    <source>
        <dbReference type="ARBA" id="ARBA00022989"/>
    </source>
</evidence>
<comment type="caution">
    <text evidence="6">The sequence shown here is derived from an EMBL/GenBank/DDBJ whole genome shotgun (WGS) entry which is preliminary data.</text>
</comment>
<evidence type="ECO:0000256" key="1">
    <source>
        <dbReference type="ARBA" id="ARBA00022475"/>
    </source>
</evidence>
<sequence length="187" mass="21346">MKPGYRKRRFLLFFVSGLLLTTAVLFLMERFRAPLPPEALLQRSDITLTRFRHTATEEDRVIWTLSAERADYDRKADAASLEDVKASYMTKDRTPIRASALSGFVNIHTRDMLLEGEVRIEHPEYIVKSEKMEYRAKENLILSPVPVTVESEGLRILSDTLSYDMSDGLIRFKGNVKGKLHGAMPSP</sequence>
<keyword evidence="2" id="KW-0997">Cell inner membrane</keyword>
<dbReference type="Gene3D" id="2.60.450.10">
    <property type="entry name" value="Lipopolysaccharide (LPS) transport protein A like domain"/>
    <property type="match status" value="1"/>
</dbReference>
<evidence type="ECO:0000256" key="3">
    <source>
        <dbReference type="ARBA" id="ARBA00022692"/>
    </source>
</evidence>
<dbReference type="RefSeq" id="WP_144681195.1">
    <property type="nucleotide sequence ID" value="NZ_VLLC01000001.1"/>
</dbReference>
<reference evidence="6 7" key="1">
    <citation type="submission" date="2019-07" db="EMBL/GenBank/DDBJ databases">
        <title>Genome sequencing of 100 strains of the haloalkaliphilic chemolithoautotrophic sulfur-oxidizing bacterium Thioalkalivibrio.</title>
        <authorList>
            <person name="Muyzer G."/>
        </authorList>
    </citation>
    <scope>NUCLEOTIDE SEQUENCE [LARGE SCALE GENOMIC DNA]</scope>
    <source>
        <strain evidence="6 7">ASO4-4</strain>
    </source>
</reference>
<dbReference type="PANTHER" id="PTHR37481:SF1">
    <property type="entry name" value="LIPOPOLYSACCHARIDE EXPORT SYSTEM PROTEIN LPTC"/>
    <property type="match status" value="1"/>
</dbReference>
<dbReference type="AlphaFoldDB" id="A0A562S966"/>
<name>A0A562S966_9BACT</name>
<keyword evidence="4" id="KW-1133">Transmembrane helix</keyword>
<gene>
    <name evidence="6" type="ORF">LZ24_00094</name>
</gene>
<dbReference type="InterPro" id="IPR052363">
    <property type="entry name" value="LPS_export_LptC"/>
</dbReference>
<protein>
    <submittedName>
        <fullName evidence="6">LPS export ABC transporter protein LptC</fullName>
    </submittedName>
</protein>
<accession>A0A562S966</accession>
<keyword evidence="7" id="KW-1185">Reference proteome</keyword>
<dbReference type="GO" id="GO:0030288">
    <property type="term" value="C:outer membrane-bounded periplasmic space"/>
    <property type="evidence" value="ECO:0007669"/>
    <property type="project" value="TreeGrafter"/>
</dbReference>
<dbReference type="GO" id="GO:0015221">
    <property type="term" value="F:lipopolysaccharide transmembrane transporter activity"/>
    <property type="evidence" value="ECO:0007669"/>
    <property type="project" value="InterPro"/>
</dbReference>
<keyword evidence="1" id="KW-1003">Cell membrane</keyword>
<evidence type="ECO:0000256" key="2">
    <source>
        <dbReference type="ARBA" id="ARBA00022519"/>
    </source>
</evidence>
<keyword evidence="5" id="KW-0472">Membrane</keyword>
<dbReference type="OrthoDB" id="5471103at2"/>
<dbReference type="Pfam" id="PF06835">
    <property type="entry name" value="LptC"/>
    <property type="match status" value="1"/>
</dbReference>
<dbReference type="InterPro" id="IPR026265">
    <property type="entry name" value="LptC"/>
</dbReference>
<proteinExistence type="predicted"/>
<dbReference type="Proteomes" id="UP000318307">
    <property type="component" value="Unassembled WGS sequence"/>
</dbReference>
<dbReference type="InterPro" id="IPR010664">
    <property type="entry name" value="LipoPS_assembly_LptC-rel"/>
</dbReference>
<dbReference type="GO" id="GO:0017089">
    <property type="term" value="F:glycolipid transfer activity"/>
    <property type="evidence" value="ECO:0007669"/>
    <property type="project" value="TreeGrafter"/>
</dbReference>
<dbReference type="NCBIfam" id="TIGR04409">
    <property type="entry name" value="LptC_YrbK"/>
    <property type="match status" value="1"/>
</dbReference>
<dbReference type="PANTHER" id="PTHR37481">
    <property type="entry name" value="LIPOPOLYSACCHARIDE EXPORT SYSTEM PROTEIN LPTC"/>
    <property type="match status" value="1"/>
</dbReference>
<dbReference type="GO" id="GO:0005886">
    <property type="term" value="C:plasma membrane"/>
    <property type="evidence" value="ECO:0007669"/>
    <property type="project" value="InterPro"/>
</dbReference>
<evidence type="ECO:0000313" key="6">
    <source>
        <dbReference type="EMBL" id="TWI77294.1"/>
    </source>
</evidence>